<dbReference type="PANTHER" id="PTHR42693">
    <property type="entry name" value="ARYLSULFATASE FAMILY MEMBER"/>
    <property type="match status" value="1"/>
</dbReference>
<sequence length="455" mass="50440" precursor="true">MKSLTKIALGILCGFLTSCGQVAQAQDKPNVVLIYIDDLGYGDLGCYGCTDIPTPNIDRLAKEGVRFTASYITNPPCCPSRCSLMMGQYGQRFGKYGMSRGLPIPEDRPTLARFLTEHGYVTGQIGKWDIGTQRQGPLNVGFTEVSKNPPRKKSNTGGPSKYFCVDEGGETVWLTDYDGDLMTGFIERHKSDPFFLYWSPQAVHSSNKEVPERLTDRTSAPNNRRKLAGAIVSVDDQVGKLLEALDQDGLRNNTLVIFSSDNGANGSEGGSSRPYTGGKGQGTQKEGWVRVPTLFSMPGVLPEGKQYDGLIANFDFYSTIASLTTQTIPQHCDGVDLFPYLCGEQSGDAHQYLHWLNNEPGDAVRRHLIAVRWQDWRLYKKYDKDPWQLFDLESDPREEHDIASQHPDVVTQMAAQHEAWTRTLTPLGEIPKIRTGEPIIPTGHGWAFAPGKDND</sequence>
<gene>
    <name evidence="5" type="ORF">Poly41_66910</name>
</gene>
<dbReference type="Pfam" id="PF00884">
    <property type="entry name" value="Sulfatase"/>
    <property type="match status" value="1"/>
</dbReference>
<feature type="signal peptide" evidence="3">
    <location>
        <begin position="1"/>
        <end position="25"/>
    </location>
</feature>
<proteinExistence type="inferred from homology"/>
<dbReference type="PANTHER" id="PTHR42693:SF33">
    <property type="entry name" value="ARYLSULFATASE"/>
    <property type="match status" value="1"/>
</dbReference>
<feature type="region of interest" description="Disordered" evidence="2">
    <location>
        <begin position="261"/>
        <end position="284"/>
    </location>
</feature>
<keyword evidence="6" id="KW-1185">Reference proteome</keyword>
<feature type="domain" description="Sulfatase N-terminal" evidence="4">
    <location>
        <begin position="29"/>
        <end position="324"/>
    </location>
</feature>
<dbReference type="InterPro" id="IPR000917">
    <property type="entry name" value="Sulfatase_N"/>
</dbReference>
<dbReference type="Gene3D" id="3.30.1120.10">
    <property type="match status" value="1"/>
</dbReference>
<dbReference type="Gene3D" id="3.40.720.10">
    <property type="entry name" value="Alkaline Phosphatase, subunit A"/>
    <property type="match status" value="1"/>
</dbReference>
<dbReference type="GO" id="GO:0004065">
    <property type="term" value="F:arylsulfatase activity"/>
    <property type="evidence" value="ECO:0007669"/>
    <property type="project" value="UniProtKB-EC"/>
</dbReference>
<dbReference type="EMBL" id="SJPV01000023">
    <property type="protein sequence ID" value="TWU29119.1"/>
    <property type="molecule type" value="Genomic_DNA"/>
</dbReference>
<comment type="caution">
    <text evidence="5">The sequence shown here is derived from an EMBL/GenBank/DDBJ whole genome shotgun (WGS) entry which is preliminary data.</text>
</comment>
<dbReference type="AlphaFoldDB" id="A0A5C6D2N5"/>
<organism evidence="5 6">
    <name type="scientific">Novipirellula artificiosorum</name>
    <dbReference type="NCBI Taxonomy" id="2528016"/>
    <lineage>
        <taxon>Bacteria</taxon>
        <taxon>Pseudomonadati</taxon>
        <taxon>Planctomycetota</taxon>
        <taxon>Planctomycetia</taxon>
        <taxon>Pirellulales</taxon>
        <taxon>Pirellulaceae</taxon>
        <taxon>Novipirellula</taxon>
    </lineage>
</organism>
<keyword evidence="5" id="KW-0378">Hydrolase</keyword>
<evidence type="ECO:0000256" key="1">
    <source>
        <dbReference type="ARBA" id="ARBA00008779"/>
    </source>
</evidence>
<protein>
    <submittedName>
        <fullName evidence="5">Arylsulfatase</fullName>
        <ecNumber evidence="5">3.1.6.1</ecNumber>
    </submittedName>
</protein>
<reference evidence="5 6" key="1">
    <citation type="submission" date="2019-02" db="EMBL/GenBank/DDBJ databases">
        <title>Deep-cultivation of Planctomycetes and their phenomic and genomic characterization uncovers novel biology.</title>
        <authorList>
            <person name="Wiegand S."/>
            <person name="Jogler M."/>
            <person name="Boedeker C."/>
            <person name="Pinto D."/>
            <person name="Vollmers J."/>
            <person name="Rivas-Marin E."/>
            <person name="Kohn T."/>
            <person name="Peeters S.H."/>
            <person name="Heuer A."/>
            <person name="Rast P."/>
            <person name="Oberbeckmann S."/>
            <person name="Bunk B."/>
            <person name="Jeske O."/>
            <person name="Meyerdierks A."/>
            <person name="Storesund J.E."/>
            <person name="Kallscheuer N."/>
            <person name="Luecker S."/>
            <person name="Lage O.M."/>
            <person name="Pohl T."/>
            <person name="Merkel B.J."/>
            <person name="Hornburger P."/>
            <person name="Mueller R.-W."/>
            <person name="Bruemmer F."/>
            <person name="Labrenz M."/>
            <person name="Spormann A.M."/>
            <person name="Op Den Camp H."/>
            <person name="Overmann J."/>
            <person name="Amann R."/>
            <person name="Jetten M.S.M."/>
            <person name="Mascher T."/>
            <person name="Medema M.H."/>
            <person name="Devos D.P."/>
            <person name="Kaster A.-K."/>
            <person name="Ovreas L."/>
            <person name="Rohde M."/>
            <person name="Galperin M.Y."/>
            <person name="Jogler C."/>
        </authorList>
    </citation>
    <scope>NUCLEOTIDE SEQUENCE [LARGE SCALE GENOMIC DNA]</scope>
    <source>
        <strain evidence="5 6">Poly41</strain>
    </source>
</reference>
<evidence type="ECO:0000313" key="6">
    <source>
        <dbReference type="Proteomes" id="UP000319143"/>
    </source>
</evidence>
<name>A0A5C6D2N5_9BACT</name>
<evidence type="ECO:0000259" key="4">
    <source>
        <dbReference type="Pfam" id="PF00884"/>
    </source>
</evidence>
<keyword evidence="3" id="KW-0732">Signal</keyword>
<dbReference type="SUPFAM" id="SSF53649">
    <property type="entry name" value="Alkaline phosphatase-like"/>
    <property type="match status" value="1"/>
</dbReference>
<dbReference type="EC" id="3.1.6.1" evidence="5"/>
<feature type="chain" id="PRO_5022943609" evidence="3">
    <location>
        <begin position="26"/>
        <end position="455"/>
    </location>
</feature>
<comment type="similarity">
    <text evidence="1">Belongs to the sulfatase family.</text>
</comment>
<dbReference type="InterPro" id="IPR017850">
    <property type="entry name" value="Alkaline_phosphatase_core_sf"/>
</dbReference>
<feature type="region of interest" description="Disordered" evidence="2">
    <location>
        <begin position="141"/>
        <end position="160"/>
    </location>
</feature>
<evidence type="ECO:0000313" key="5">
    <source>
        <dbReference type="EMBL" id="TWU29119.1"/>
    </source>
</evidence>
<dbReference type="OrthoDB" id="9783154at2"/>
<dbReference type="Proteomes" id="UP000319143">
    <property type="component" value="Unassembled WGS sequence"/>
</dbReference>
<dbReference type="RefSeq" id="WP_146531362.1">
    <property type="nucleotide sequence ID" value="NZ_SJPV01000023.1"/>
</dbReference>
<dbReference type="InterPro" id="IPR050738">
    <property type="entry name" value="Sulfatase"/>
</dbReference>
<evidence type="ECO:0000256" key="3">
    <source>
        <dbReference type="SAM" id="SignalP"/>
    </source>
</evidence>
<accession>A0A5C6D2N5</accession>
<dbReference type="PROSITE" id="PS51257">
    <property type="entry name" value="PROKAR_LIPOPROTEIN"/>
    <property type="match status" value="1"/>
</dbReference>
<evidence type="ECO:0000256" key="2">
    <source>
        <dbReference type="SAM" id="MobiDB-lite"/>
    </source>
</evidence>